<evidence type="ECO:0000256" key="1">
    <source>
        <dbReference type="SAM" id="SignalP"/>
    </source>
</evidence>
<dbReference type="Proteomes" id="UP000663850">
    <property type="component" value="Unassembled WGS sequence"/>
</dbReference>
<gene>
    <name evidence="2" type="ORF">RDB_LOCUS71395</name>
</gene>
<proteinExistence type="predicted"/>
<evidence type="ECO:0008006" key="4">
    <source>
        <dbReference type="Google" id="ProtNLM"/>
    </source>
</evidence>
<name>A0A8H3H361_9AGAM</name>
<keyword evidence="1" id="KW-0732">Signal</keyword>
<accession>A0A8H3H361</accession>
<feature type="signal peptide" evidence="1">
    <location>
        <begin position="1"/>
        <end position="19"/>
    </location>
</feature>
<evidence type="ECO:0000313" key="2">
    <source>
        <dbReference type="EMBL" id="CAE6478044.1"/>
    </source>
</evidence>
<sequence length="124" mass="13471">MLPIASFVLSTALFTSADALSLENATPCAKAGNKANFPRTSTDTFQVVNNKELMSSAAPQGPCTLCCCRSWSSGVAGGAGAEIRRVRFRRIRFCWRPRSVLAHITDATDLSRVVEARVLLRYSC</sequence>
<organism evidence="2 3">
    <name type="scientific">Rhizoctonia solani</name>
    <dbReference type="NCBI Taxonomy" id="456999"/>
    <lineage>
        <taxon>Eukaryota</taxon>
        <taxon>Fungi</taxon>
        <taxon>Dikarya</taxon>
        <taxon>Basidiomycota</taxon>
        <taxon>Agaricomycotina</taxon>
        <taxon>Agaricomycetes</taxon>
        <taxon>Cantharellales</taxon>
        <taxon>Ceratobasidiaceae</taxon>
        <taxon>Rhizoctonia</taxon>
    </lineage>
</organism>
<protein>
    <recommendedName>
        <fullName evidence="4">Secreted protein</fullName>
    </recommendedName>
</protein>
<feature type="chain" id="PRO_5034046442" description="Secreted protein" evidence="1">
    <location>
        <begin position="20"/>
        <end position="124"/>
    </location>
</feature>
<reference evidence="2" key="1">
    <citation type="submission" date="2021-01" db="EMBL/GenBank/DDBJ databases">
        <authorList>
            <person name="Kaushik A."/>
        </authorList>
    </citation>
    <scope>NUCLEOTIDE SEQUENCE</scope>
    <source>
        <strain evidence="2">Type strain: AG8-Rh-89/</strain>
    </source>
</reference>
<comment type="caution">
    <text evidence="2">The sequence shown here is derived from an EMBL/GenBank/DDBJ whole genome shotgun (WGS) entry which is preliminary data.</text>
</comment>
<dbReference type="AlphaFoldDB" id="A0A8H3H361"/>
<evidence type="ECO:0000313" key="3">
    <source>
        <dbReference type="Proteomes" id="UP000663850"/>
    </source>
</evidence>
<dbReference type="EMBL" id="CAJMWZ010003701">
    <property type="protein sequence ID" value="CAE6478044.1"/>
    <property type="molecule type" value="Genomic_DNA"/>
</dbReference>